<dbReference type="PANTHER" id="PTHR46458:SF1">
    <property type="entry name" value="GEO09476P1"/>
    <property type="match status" value="1"/>
</dbReference>
<dbReference type="AlphaFoldDB" id="A0AAN9BKC9"/>
<dbReference type="GO" id="GO:0020037">
    <property type="term" value="F:heme binding"/>
    <property type="evidence" value="ECO:0007669"/>
    <property type="project" value="InterPro"/>
</dbReference>
<dbReference type="GO" id="GO:0019825">
    <property type="term" value="F:oxygen binding"/>
    <property type="evidence" value="ECO:0007669"/>
    <property type="project" value="InterPro"/>
</dbReference>
<dbReference type="InterPro" id="IPR012292">
    <property type="entry name" value="Globin/Proto"/>
</dbReference>
<proteinExistence type="inferred from homology"/>
<dbReference type="PROSITE" id="PS01033">
    <property type="entry name" value="GLOBIN"/>
    <property type="match status" value="1"/>
</dbReference>
<dbReference type="CDD" id="cd01040">
    <property type="entry name" value="Mb-like"/>
    <property type="match status" value="1"/>
</dbReference>
<comment type="similarity">
    <text evidence="9">Belongs to the globin family.</text>
</comment>
<keyword evidence="6" id="KW-0408">Iron</keyword>
<keyword evidence="12" id="KW-1185">Reference proteome</keyword>
<dbReference type="Pfam" id="PF00042">
    <property type="entry name" value="Globin"/>
    <property type="match status" value="1"/>
</dbReference>
<evidence type="ECO:0000259" key="10">
    <source>
        <dbReference type="PROSITE" id="PS01033"/>
    </source>
</evidence>
<keyword evidence="3 9" id="KW-0349">Heme</keyword>
<evidence type="ECO:0000256" key="1">
    <source>
        <dbReference type="ARBA" id="ARBA00013895"/>
    </source>
</evidence>
<keyword evidence="5" id="KW-0479">Metal-binding</keyword>
<evidence type="ECO:0000256" key="5">
    <source>
        <dbReference type="ARBA" id="ARBA00022723"/>
    </source>
</evidence>
<dbReference type="Proteomes" id="UP001374579">
    <property type="component" value="Unassembled WGS sequence"/>
</dbReference>
<dbReference type="PANTHER" id="PTHR46458">
    <property type="entry name" value="BLR2807 PROTEIN"/>
    <property type="match status" value="1"/>
</dbReference>
<evidence type="ECO:0000256" key="2">
    <source>
        <dbReference type="ARBA" id="ARBA00022448"/>
    </source>
</evidence>
<evidence type="ECO:0000313" key="11">
    <source>
        <dbReference type="EMBL" id="KAK7104845.1"/>
    </source>
</evidence>
<organism evidence="11 12">
    <name type="scientific">Littorina saxatilis</name>
    <dbReference type="NCBI Taxonomy" id="31220"/>
    <lineage>
        <taxon>Eukaryota</taxon>
        <taxon>Metazoa</taxon>
        <taxon>Spiralia</taxon>
        <taxon>Lophotrochozoa</taxon>
        <taxon>Mollusca</taxon>
        <taxon>Gastropoda</taxon>
        <taxon>Caenogastropoda</taxon>
        <taxon>Littorinimorpha</taxon>
        <taxon>Littorinoidea</taxon>
        <taxon>Littorinidae</taxon>
        <taxon>Littorina</taxon>
    </lineage>
</organism>
<gene>
    <name evidence="11" type="ORF">V1264_019500</name>
</gene>
<feature type="domain" description="Globin" evidence="10">
    <location>
        <begin position="40"/>
        <end position="191"/>
    </location>
</feature>
<evidence type="ECO:0000256" key="8">
    <source>
        <dbReference type="ARBA" id="ARBA00030087"/>
    </source>
</evidence>
<dbReference type="SUPFAM" id="SSF46458">
    <property type="entry name" value="Globin-like"/>
    <property type="match status" value="1"/>
</dbReference>
<dbReference type="Gene3D" id="1.10.490.10">
    <property type="entry name" value="Globins"/>
    <property type="match status" value="1"/>
</dbReference>
<evidence type="ECO:0000256" key="7">
    <source>
        <dbReference type="ARBA" id="ARBA00023179"/>
    </source>
</evidence>
<dbReference type="InterPro" id="IPR044399">
    <property type="entry name" value="Mb-like_M"/>
</dbReference>
<evidence type="ECO:0000256" key="4">
    <source>
        <dbReference type="ARBA" id="ARBA00022621"/>
    </source>
</evidence>
<evidence type="ECO:0000256" key="6">
    <source>
        <dbReference type="ARBA" id="ARBA00023004"/>
    </source>
</evidence>
<dbReference type="InterPro" id="IPR050532">
    <property type="entry name" value="Globin-like_OT"/>
</dbReference>
<dbReference type="InterPro" id="IPR000971">
    <property type="entry name" value="Globin"/>
</dbReference>
<dbReference type="InterPro" id="IPR009050">
    <property type="entry name" value="Globin-like_sf"/>
</dbReference>
<keyword evidence="2 9" id="KW-0813">Transport</keyword>
<name>A0AAN9BKC9_9CAEN</name>
<keyword evidence="7" id="KW-0514">Muscle protein</keyword>
<evidence type="ECO:0000256" key="3">
    <source>
        <dbReference type="ARBA" id="ARBA00022617"/>
    </source>
</evidence>
<keyword evidence="4 9" id="KW-0561">Oxygen transport</keyword>
<sequence>MGCSGSNLKTKEKAEEAAAKAQDMGCGSSKAVVAEEPALNITDEIKASVRESWALFLQANEDSQQNYGMFIFVKLFAVAPEAYSLFEFVEGLSHEDLVDNEKLGWHVKKVTEAISAVVINLDDMDSVVKMLVDLGGRHSAYGIKEEYFVAIKEAVVYALEKALKDKFTEEHRKSWTIVMEVVVHLMIQGLLSNSMEEQSTVI</sequence>
<comment type="caution">
    <text evidence="11">The sequence shown here is derived from an EMBL/GenBank/DDBJ whole genome shotgun (WGS) entry which is preliminary data.</text>
</comment>
<dbReference type="GO" id="GO:0005344">
    <property type="term" value="F:oxygen carrier activity"/>
    <property type="evidence" value="ECO:0007669"/>
    <property type="project" value="UniProtKB-KW"/>
</dbReference>
<accession>A0AAN9BKC9</accession>
<evidence type="ECO:0000256" key="9">
    <source>
        <dbReference type="RuleBase" id="RU000356"/>
    </source>
</evidence>
<reference evidence="11 12" key="1">
    <citation type="submission" date="2024-02" db="EMBL/GenBank/DDBJ databases">
        <title>Chromosome-scale genome assembly of the rough periwinkle Littorina saxatilis.</title>
        <authorList>
            <person name="De Jode A."/>
            <person name="Faria R."/>
            <person name="Formenti G."/>
            <person name="Sims Y."/>
            <person name="Smith T.P."/>
            <person name="Tracey A."/>
            <person name="Wood J.M.D."/>
            <person name="Zagrodzka Z.B."/>
            <person name="Johannesson K."/>
            <person name="Butlin R.K."/>
            <person name="Leder E.H."/>
        </authorList>
    </citation>
    <scope>NUCLEOTIDE SEQUENCE [LARGE SCALE GENOMIC DNA]</scope>
    <source>
        <strain evidence="11">Snail1</strain>
        <tissue evidence="11">Muscle</tissue>
    </source>
</reference>
<evidence type="ECO:0000313" key="12">
    <source>
        <dbReference type="Proteomes" id="UP001374579"/>
    </source>
</evidence>
<protein>
    <recommendedName>
        <fullName evidence="1">Globin</fullName>
    </recommendedName>
    <alternativeName>
        <fullName evidence="8">Myoglobin</fullName>
    </alternativeName>
</protein>
<dbReference type="EMBL" id="JBAMIC010000008">
    <property type="protein sequence ID" value="KAK7104845.1"/>
    <property type="molecule type" value="Genomic_DNA"/>
</dbReference>
<dbReference type="GO" id="GO:0046872">
    <property type="term" value="F:metal ion binding"/>
    <property type="evidence" value="ECO:0007669"/>
    <property type="project" value="UniProtKB-KW"/>
</dbReference>